<evidence type="ECO:0000313" key="2">
    <source>
        <dbReference type="EMBL" id="GAI87404.1"/>
    </source>
</evidence>
<sequence length="97" mass="11737">MDNVQTNQVLKVISDLLSRPSRTLSQIYSVDMNIFFGENKELEQRRSNLQERLAYQLSNLGRQFPIFLEMLELFETRIWFVEEWKTFSDNLGKTEWW</sequence>
<reference evidence="2" key="1">
    <citation type="journal article" date="2014" name="Front. Microbiol.">
        <title>High frequency of phylogenetically diverse reductive dehalogenase-homologous genes in deep subseafloor sedimentary metagenomes.</title>
        <authorList>
            <person name="Kawai M."/>
            <person name="Futagami T."/>
            <person name="Toyoda A."/>
            <person name="Takaki Y."/>
            <person name="Nishi S."/>
            <person name="Hori S."/>
            <person name="Arai W."/>
            <person name="Tsubouchi T."/>
            <person name="Morono Y."/>
            <person name="Uchiyama I."/>
            <person name="Ito T."/>
            <person name="Fujiyama A."/>
            <person name="Inagaki F."/>
            <person name="Takami H."/>
        </authorList>
    </citation>
    <scope>NUCLEOTIDE SEQUENCE</scope>
    <source>
        <strain evidence="2">Expedition CK06-06</strain>
    </source>
</reference>
<organism evidence="2">
    <name type="scientific">marine sediment metagenome</name>
    <dbReference type="NCBI Taxonomy" id="412755"/>
    <lineage>
        <taxon>unclassified sequences</taxon>
        <taxon>metagenomes</taxon>
        <taxon>ecological metagenomes</taxon>
    </lineage>
</organism>
<dbReference type="EMBL" id="BARW01007431">
    <property type="protein sequence ID" value="GAI87404.1"/>
    <property type="molecule type" value="Genomic_DNA"/>
</dbReference>
<gene>
    <name evidence="2" type="ORF">S12H4_15468</name>
</gene>
<dbReference type="AlphaFoldDB" id="X1U524"/>
<name>X1U524_9ZZZZ</name>
<comment type="caution">
    <text evidence="2">The sequence shown here is derived from an EMBL/GenBank/DDBJ whole genome shotgun (WGS) entry which is preliminary data.</text>
</comment>
<feature type="non-terminal residue" evidence="2">
    <location>
        <position position="97"/>
    </location>
</feature>
<evidence type="ECO:0000256" key="1">
    <source>
        <dbReference type="SAM" id="Coils"/>
    </source>
</evidence>
<keyword evidence="1" id="KW-0175">Coiled coil</keyword>
<protein>
    <submittedName>
        <fullName evidence="2">Uncharacterized protein</fullName>
    </submittedName>
</protein>
<feature type="coiled-coil region" evidence="1">
    <location>
        <begin position="32"/>
        <end position="59"/>
    </location>
</feature>
<accession>X1U524</accession>
<proteinExistence type="predicted"/>